<sequence length="319" mass="35317">MSLKATQWALYDVADRLDANELRLLMIMADIADVEGRRIFPSVANLADWCHCSVRTIRNKLASLESKGLISRDDQTLAASIPANHRPIVWRLNMDQEEDTTAYAKNAHLNNEDDTPAADVQTGVQNNPDVQTGVQLDRQTGVQAVCTQTHNIRIKPITRESTREQKTDIDQWAPSLMDAALADRLGADLEAEEEKFRDHVKAGGHQPADTDAAFRNWLRRGDQLGYNKSVKTTPSSVPTGRAQPDRYQPREHVHTGSCAHTKAAMAPIAHLFDHTVPEGQWGISEYNWAAQAYADTINQGGSPDQAVAAAKAIREEIPQ</sequence>
<dbReference type="InterPro" id="IPR036390">
    <property type="entry name" value="WH_DNA-bd_sf"/>
</dbReference>
<dbReference type="RefSeq" id="WP_051920494.1">
    <property type="nucleotide sequence ID" value="NZ_JGYV01000001.1"/>
</dbReference>
<dbReference type="Proteomes" id="UP000029067">
    <property type="component" value="Unassembled WGS sequence"/>
</dbReference>
<dbReference type="Pfam" id="PF13730">
    <property type="entry name" value="HTH_36"/>
    <property type="match status" value="1"/>
</dbReference>
<organism evidence="2 3">
    <name type="scientific">Bifidobacterium cuniculi</name>
    <dbReference type="NCBI Taxonomy" id="1688"/>
    <lineage>
        <taxon>Bacteria</taxon>
        <taxon>Bacillati</taxon>
        <taxon>Actinomycetota</taxon>
        <taxon>Actinomycetes</taxon>
        <taxon>Bifidobacteriales</taxon>
        <taxon>Bifidobacteriaceae</taxon>
        <taxon>Bifidobacterium</taxon>
    </lineage>
</organism>
<keyword evidence="3" id="KW-1185">Reference proteome</keyword>
<gene>
    <name evidence="2" type="ORF">BCUN_0418</name>
</gene>
<dbReference type="SUPFAM" id="SSF46785">
    <property type="entry name" value="Winged helix' DNA-binding domain"/>
    <property type="match status" value="1"/>
</dbReference>
<protein>
    <submittedName>
        <fullName evidence="2">Cryptic prophage protein</fullName>
    </submittedName>
</protein>
<proteinExistence type="predicted"/>
<dbReference type="AlphaFoldDB" id="A0A087B4G9"/>
<dbReference type="EMBL" id="JGYV01000001">
    <property type="protein sequence ID" value="KFI65919.1"/>
    <property type="molecule type" value="Genomic_DNA"/>
</dbReference>
<accession>A0A087B4G9</accession>
<dbReference type="Gene3D" id="1.10.10.10">
    <property type="entry name" value="Winged helix-like DNA-binding domain superfamily/Winged helix DNA-binding domain"/>
    <property type="match status" value="1"/>
</dbReference>
<name>A0A087B4G9_9BIFI</name>
<comment type="caution">
    <text evidence="2">The sequence shown here is derived from an EMBL/GenBank/DDBJ whole genome shotgun (WGS) entry which is preliminary data.</text>
</comment>
<dbReference type="InterPro" id="IPR036388">
    <property type="entry name" value="WH-like_DNA-bd_sf"/>
</dbReference>
<feature type="region of interest" description="Disordered" evidence="1">
    <location>
        <begin position="226"/>
        <end position="249"/>
    </location>
</feature>
<dbReference type="STRING" id="1688.BCUN_0418"/>
<evidence type="ECO:0000313" key="2">
    <source>
        <dbReference type="EMBL" id="KFI65919.1"/>
    </source>
</evidence>
<evidence type="ECO:0000256" key="1">
    <source>
        <dbReference type="SAM" id="MobiDB-lite"/>
    </source>
</evidence>
<dbReference type="OrthoDB" id="3226741at2"/>
<evidence type="ECO:0000313" key="3">
    <source>
        <dbReference type="Proteomes" id="UP000029067"/>
    </source>
</evidence>
<dbReference type="eggNOG" id="COG0640">
    <property type="taxonomic scope" value="Bacteria"/>
</dbReference>
<feature type="compositionally biased region" description="Polar residues" evidence="1">
    <location>
        <begin position="229"/>
        <end position="238"/>
    </location>
</feature>
<reference evidence="2 3" key="1">
    <citation type="submission" date="2014-03" db="EMBL/GenBank/DDBJ databases">
        <title>Genomics of Bifidobacteria.</title>
        <authorList>
            <person name="Ventura M."/>
            <person name="Milani C."/>
            <person name="Lugli G.A."/>
        </authorList>
    </citation>
    <scope>NUCLEOTIDE SEQUENCE [LARGE SCALE GENOMIC DNA]</scope>
    <source>
        <strain evidence="2 3">LMG 10738</strain>
    </source>
</reference>